<accession>A0ABX2KCR6</accession>
<evidence type="ECO:0000313" key="2">
    <source>
        <dbReference type="Proteomes" id="UP000605086"/>
    </source>
</evidence>
<protein>
    <recommendedName>
        <fullName evidence="3">SAM-dependent methyltransferase</fullName>
    </recommendedName>
</protein>
<dbReference type="RefSeq" id="WP_174472470.1">
    <property type="nucleotide sequence ID" value="NZ_JAGINN010000009.1"/>
</dbReference>
<dbReference type="InterPro" id="IPR029063">
    <property type="entry name" value="SAM-dependent_MTases_sf"/>
</dbReference>
<keyword evidence="2" id="KW-1185">Reference proteome</keyword>
<evidence type="ECO:0008006" key="3">
    <source>
        <dbReference type="Google" id="ProtNLM"/>
    </source>
</evidence>
<evidence type="ECO:0000313" key="1">
    <source>
        <dbReference type="EMBL" id="NUB01397.1"/>
    </source>
</evidence>
<dbReference type="EMBL" id="WHOS01000025">
    <property type="protein sequence ID" value="NUB01397.1"/>
    <property type="molecule type" value="Genomic_DNA"/>
</dbReference>
<name>A0ABX2KCR6_9PROT</name>
<sequence length="390" mass="41848">MNPLLSLVSPDRPYFPDLELATPALTDPALLQFAVRDTAPEAGAMRLLHVGAGVGASTLTLADAMGKHAPLGGTIFAVDSWDVQLRPNELGVLQRDEQLLALRLAQQNLGYELFQWNTGFAPDQVKIHTLRGPAAEILSVLACDFDLVLLEAPLYRDQMVPALERARTLVRDGGLLLVGKAQLPVPVAGDDVCRSSGDLSVQFHPTLRLDFHPGVSLAIQQEFPDALPLAGHVILRRVGDDFIPHTPISGPFRMPAHLNSLKSKFPAYRDGQSVSLQRWDSLRTAATWIYGAGEAGQRAFRFAQSAGVSPAGFIDTYRRGSQFGLEVIGPDDLLAGAAGDAPDIVIATQHWPQILPSLASLQQARFHAAILPAGDGLVALPHPAPGQEPV</sequence>
<comment type="caution">
    <text evidence="1">The sequence shown here is derived from an EMBL/GenBank/DDBJ whole genome shotgun (WGS) entry which is preliminary data.</text>
</comment>
<reference evidence="1 2" key="1">
    <citation type="submission" date="2019-10" db="EMBL/GenBank/DDBJ databases">
        <title>Genome sequence of Azospirillum melinis.</title>
        <authorList>
            <person name="Ambrosini A."/>
            <person name="Sant'Anna F.H."/>
            <person name="Cassan F.D."/>
            <person name="Souza E.M."/>
            <person name="Passaglia L.M.P."/>
        </authorList>
    </citation>
    <scope>NUCLEOTIDE SEQUENCE [LARGE SCALE GENOMIC DNA]</scope>
    <source>
        <strain evidence="1 2">TMCY0552</strain>
    </source>
</reference>
<dbReference type="Gene3D" id="3.40.50.150">
    <property type="entry name" value="Vaccinia Virus protein VP39"/>
    <property type="match status" value="1"/>
</dbReference>
<gene>
    <name evidence="1" type="ORF">GBZ48_19235</name>
</gene>
<organism evidence="1 2">
    <name type="scientific">Azospirillum melinis</name>
    <dbReference type="NCBI Taxonomy" id="328839"/>
    <lineage>
        <taxon>Bacteria</taxon>
        <taxon>Pseudomonadati</taxon>
        <taxon>Pseudomonadota</taxon>
        <taxon>Alphaproteobacteria</taxon>
        <taxon>Rhodospirillales</taxon>
        <taxon>Azospirillaceae</taxon>
        <taxon>Azospirillum</taxon>
    </lineage>
</organism>
<dbReference type="Proteomes" id="UP000605086">
    <property type="component" value="Unassembled WGS sequence"/>
</dbReference>
<dbReference type="SUPFAM" id="SSF53335">
    <property type="entry name" value="S-adenosyl-L-methionine-dependent methyltransferases"/>
    <property type="match status" value="1"/>
</dbReference>
<proteinExistence type="predicted"/>